<keyword evidence="1" id="KW-1133">Transmembrane helix</keyword>
<dbReference type="EMBL" id="CP041616">
    <property type="protein sequence ID" value="QDO87400.1"/>
    <property type="molecule type" value="Genomic_DNA"/>
</dbReference>
<dbReference type="RefSeq" id="WP_143782058.1">
    <property type="nucleotide sequence ID" value="NZ_CP041616.1"/>
</dbReference>
<evidence type="ECO:0000313" key="2">
    <source>
        <dbReference type="EMBL" id="QDO87400.1"/>
    </source>
</evidence>
<name>A0A516G7R2_9MICO</name>
<evidence type="ECO:0000313" key="3">
    <source>
        <dbReference type="Proteomes" id="UP000315395"/>
    </source>
</evidence>
<sequence>MAVGEVTGHGTVLFEARAGMDRTGKWSMAAVVLGCLLAIPYAFARNADSDLSENLLIIGATYVIVLVTVLLTVVHLNARIVVTETHVIKHRLLRRALVIPRAEVVEAVVTREYAVPGASGPRTILLDRNGQVLLVSSPVRELSDVEALAQAAPVVTHVPVLHPAEARVRWPHMLPWSHANPRAGVLLGAGLVLGFIVLGLLAAVLFA</sequence>
<keyword evidence="1" id="KW-0812">Transmembrane</keyword>
<organism evidence="2 3">
    <name type="scientific">Ornithinimicrobium ciconiae</name>
    <dbReference type="NCBI Taxonomy" id="2594265"/>
    <lineage>
        <taxon>Bacteria</taxon>
        <taxon>Bacillati</taxon>
        <taxon>Actinomycetota</taxon>
        <taxon>Actinomycetes</taxon>
        <taxon>Micrococcales</taxon>
        <taxon>Ornithinimicrobiaceae</taxon>
        <taxon>Ornithinimicrobium</taxon>
    </lineage>
</organism>
<feature type="transmembrane region" description="Helical" evidence="1">
    <location>
        <begin position="183"/>
        <end position="206"/>
    </location>
</feature>
<proteinExistence type="predicted"/>
<dbReference type="Proteomes" id="UP000315395">
    <property type="component" value="Chromosome"/>
</dbReference>
<gene>
    <name evidence="2" type="ORF">FNH13_02830</name>
</gene>
<dbReference type="AlphaFoldDB" id="A0A516G7R2"/>
<keyword evidence="3" id="KW-1185">Reference proteome</keyword>
<protein>
    <recommendedName>
        <fullName evidence="4">PH domain-containing protein</fullName>
    </recommendedName>
</protein>
<dbReference type="OrthoDB" id="4868033at2"/>
<evidence type="ECO:0000256" key="1">
    <source>
        <dbReference type="SAM" id="Phobius"/>
    </source>
</evidence>
<keyword evidence="1" id="KW-0472">Membrane</keyword>
<feature type="transmembrane region" description="Helical" evidence="1">
    <location>
        <begin position="55"/>
        <end position="76"/>
    </location>
</feature>
<accession>A0A516G7R2</accession>
<feature type="transmembrane region" description="Helical" evidence="1">
    <location>
        <begin position="26"/>
        <end position="43"/>
    </location>
</feature>
<dbReference type="KEGG" id="orz:FNH13_02830"/>
<evidence type="ECO:0008006" key="4">
    <source>
        <dbReference type="Google" id="ProtNLM"/>
    </source>
</evidence>
<reference evidence="2 3" key="1">
    <citation type="submission" date="2019-07" db="EMBL/GenBank/DDBJ databases">
        <title>complete genome sequencing of Ornithinimicrobium sp. H23M54.</title>
        <authorList>
            <person name="Bae J.-W."/>
            <person name="Lee S.-Y."/>
        </authorList>
    </citation>
    <scope>NUCLEOTIDE SEQUENCE [LARGE SCALE GENOMIC DNA]</scope>
    <source>
        <strain evidence="2 3">H23M54</strain>
    </source>
</reference>